<feature type="signal peptide" evidence="2">
    <location>
        <begin position="1"/>
        <end position="16"/>
    </location>
</feature>
<feature type="compositionally biased region" description="Basic and acidic residues" evidence="1">
    <location>
        <begin position="318"/>
        <end position="332"/>
    </location>
</feature>
<dbReference type="EMBL" id="JARKIF010000049">
    <property type="protein sequence ID" value="KAJ7607550.1"/>
    <property type="molecule type" value="Genomic_DNA"/>
</dbReference>
<dbReference type="AlphaFoldDB" id="A0AAD7B1Y4"/>
<feature type="chain" id="PRO_5042179575" evidence="2">
    <location>
        <begin position="17"/>
        <end position="423"/>
    </location>
</feature>
<sequence>MMMIVALLGFRIYGLASSVLCSDLPYIIGCKNWPWMELVNVLSSIGSKYCIHLPVPQSTVHHFQHFNLSVSVAGLELATKLYTAAFFIDCVPHDATGLRVNGGHQFKYSPFGDPTHTNAGYTDLSESISEQDRVFNVLIAKFRTSISPIHRPWLEQGEPISRKIELRLESQYLVFEATQRLRTSDDTVPLIATVLFNSPISASRFIYHSNTEKNSKKIGNANLKNSYTSIELRLVSLVTGICQAAIRSRLSLPPSPPYYVVPLSPTHYVSVPALASPVRVDIALDQRGSIWSCTPWVTIQKLQSQVQLWDNPNPNPESEERSASSRCEDAKKQGRGTVERGSSSSSNSSTYRCSKKPSVKLKPWKKSVGTCTYVPGSGSGSRPSSSSSYLIWNPIPRVGWLLPPAAAQAPPHPRPGAWPYACI</sequence>
<accession>A0AAD7B1Y4</accession>
<name>A0AAD7B1Y4_9AGAR</name>
<reference evidence="3" key="1">
    <citation type="submission" date="2023-03" db="EMBL/GenBank/DDBJ databases">
        <title>Massive genome expansion in bonnet fungi (Mycena s.s.) driven by repeated elements and novel gene families across ecological guilds.</title>
        <authorList>
            <consortium name="Lawrence Berkeley National Laboratory"/>
            <person name="Harder C.B."/>
            <person name="Miyauchi S."/>
            <person name="Viragh M."/>
            <person name="Kuo A."/>
            <person name="Thoen E."/>
            <person name="Andreopoulos B."/>
            <person name="Lu D."/>
            <person name="Skrede I."/>
            <person name="Drula E."/>
            <person name="Henrissat B."/>
            <person name="Morin E."/>
            <person name="Kohler A."/>
            <person name="Barry K."/>
            <person name="LaButti K."/>
            <person name="Morin E."/>
            <person name="Salamov A."/>
            <person name="Lipzen A."/>
            <person name="Mereny Z."/>
            <person name="Hegedus B."/>
            <person name="Baldrian P."/>
            <person name="Stursova M."/>
            <person name="Weitz H."/>
            <person name="Taylor A."/>
            <person name="Grigoriev I.V."/>
            <person name="Nagy L.G."/>
            <person name="Martin F."/>
            <person name="Kauserud H."/>
        </authorList>
    </citation>
    <scope>NUCLEOTIDE SEQUENCE</scope>
    <source>
        <strain evidence="3">9284</strain>
    </source>
</reference>
<gene>
    <name evidence="3" type="ORF">FB45DRAFT_877717</name>
</gene>
<keyword evidence="4" id="KW-1185">Reference proteome</keyword>
<organism evidence="3 4">
    <name type="scientific">Roridomyces roridus</name>
    <dbReference type="NCBI Taxonomy" id="1738132"/>
    <lineage>
        <taxon>Eukaryota</taxon>
        <taxon>Fungi</taxon>
        <taxon>Dikarya</taxon>
        <taxon>Basidiomycota</taxon>
        <taxon>Agaricomycotina</taxon>
        <taxon>Agaricomycetes</taxon>
        <taxon>Agaricomycetidae</taxon>
        <taxon>Agaricales</taxon>
        <taxon>Marasmiineae</taxon>
        <taxon>Mycenaceae</taxon>
        <taxon>Roridomyces</taxon>
    </lineage>
</organism>
<feature type="region of interest" description="Disordered" evidence="1">
    <location>
        <begin position="308"/>
        <end position="354"/>
    </location>
</feature>
<dbReference type="Proteomes" id="UP001221142">
    <property type="component" value="Unassembled WGS sequence"/>
</dbReference>
<comment type="caution">
    <text evidence="3">The sequence shown here is derived from an EMBL/GenBank/DDBJ whole genome shotgun (WGS) entry which is preliminary data.</text>
</comment>
<proteinExistence type="predicted"/>
<evidence type="ECO:0000313" key="4">
    <source>
        <dbReference type="Proteomes" id="UP001221142"/>
    </source>
</evidence>
<evidence type="ECO:0000256" key="1">
    <source>
        <dbReference type="SAM" id="MobiDB-lite"/>
    </source>
</evidence>
<protein>
    <submittedName>
        <fullName evidence="3">Uncharacterized protein</fullName>
    </submittedName>
</protein>
<evidence type="ECO:0000313" key="3">
    <source>
        <dbReference type="EMBL" id="KAJ7607550.1"/>
    </source>
</evidence>
<keyword evidence="2" id="KW-0732">Signal</keyword>
<evidence type="ECO:0000256" key="2">
    <source>
        <dbReference type="SAM" id="SignalP"/>
    </source>
</evidence>